<dbReference type="Gene3D" id="3.30.70.1820">
    <property type="entry name" value="L1 transposable element, RRM domain"/>
    <property type="match status" value="1"/>
</dbReference>
<name>A0A8B8B129_CRAVI</name>
<sequence>MGNTMGEIRKSQMHLTSNVEETKKEVKELKLVNEQLQSKITDLQARSMRDNLLFFGLAEYRGRGRENCASLVSDFCETELNITGISEKIERAHHIGKFNSNKTRPIVVKFTSFKERERVRLSAHKTRNRGFAIREQFPREIVEKRKSLLPIMKRALDNKKRAVLKVDKLYIDGTLYEGKAEADSEDEDDTGETGTQIMGDDEEET</sequence>
<dbReference type="GeneID" id="111106652"/>
<feature type="coiled-coil region" evidence="1">
    <location>
        <begin position="19"/>
        <end position="46"/>
    </location>
</feature>
<accession>A0A8B8B129</accession>
<evidence type="ECO:0000313" key="4">
    <source>
        <dbReference type="RefSeq" id="XP_022297117.1"/>
    </source>
</evidence>
<evidence type="ECO:0000313" key="3">
    <source>
        <dbReference type="Proteomes" id="UP000694844"/>
    </source>
</evidence>
<dbReference type="OrthoDB" id="6079384at2759"/>
<evidence type="ECO:0000256" key="1">
    <source>
        <dbReference type="SAM" id="Coils"/>
    </source>
</evidence>
<keyword evidence="1" id="KW-0175">Coiled coil</keyword>
<gene>
    <name evidence="4" type="primary">LOC111106652</name>
</gene>
<protein>
    <submittedName>
        <fullName evidence="4">Uncharacterized protein LOC111106652</fullName>
    </submittedName>
</protein>
<dbReference type="Proteomes" id="UP000694844">
    <property type="component" value="Chromosome 1"/>
</dbReference>
<evidence type="ECO:0000256" key="2">
    <source>
        <dbReference type="SAM" id="MobiDB-lite"/>
    </source>
</evidence>
<dbReference type="AlphaFoldDB" id="A0A8B8B129"/>
<reference evidence="4" key="2">
    <citation type="submission" date="2025-08" db="UniProtKB">
        <authorList>
            <consortium name="RefSeq"/>
        </authorList>
    </citation>
    <scope>IDENTIFICATION</scope>
    <source>
        <tissue evidence="4">Whole sample</tissue>
    </source>
</reference>
<dbReference type="KEGG" id="cvn:111106652"/>
<dbReference type="RefSeq" id="XP_022297117.1">
    <property type="nucleotide sequence ID" value="XM_022441409.1"/>
</dbReference>
<feature type="region of interest" description="Disordered" evidence="2">
    <location>
        <begin position="179"/>
        <end position="205"/>
    </location>
</feature>
<keyword evidence="3" id="KW-1185">Reference proteome</keyword>
<reference evidence="3" key="1">
    <citation type="submission" date="2024-06" db="UniProtKB">
        <authorList>
            <consortium name="RefSeq"/>
        </authorList>
    </citation>
    <scope>NUCLEOTIDE SEQUENCE [LARGE SCALE GENOMIC DNA]</scope>
</reference>
<proteinExistence type="predicted"/>
<organism evidence="3 4">
    <name type="scientific">Crassostrea virginica</name>
    <name type="common">Eastern oyster</name>
    <dbReference type="NCBI Taxonomy" id="6565"/>
    <lineage>
        <taxon>Eukaryota</taxon>
        <taxon>Metazoa</taxon>
        <taxon>Spiralia</taxon>
        <taxon>Lophotrochozoa</taxon>
        <taxon>Mollusca</taxon>
        <taxon>Bivalvia</taxon>
        <taxon>Autobranchia</taxon>
        <taxon>Pteriomorphia</taxon>
        <taxon>Ostreida</taxon>
        <taxon>Ostreoidea</taxon>
        <taxon>Ostreidae</taxon>
        <taxon>Crassostrea</taxon>
    </lineage>
</organism>